<accession>A0A1I5D8N5</accession>
<dbReference type="Proteomes" id="UP000199236">
    <property type="component" value="Unassembled WGS sequence"/>
</dbReference>
<dbReference type="EMBL" id="FOVR01000002">
    <property type="protein sequence ID" value="SFN95572.1"/>
    <property type="molecule type" value="Genomic_DNA"/>
</dbReference>
<dbReference type="AlphaFoldDB" id="A0A1I5D8N5"/>
<dbReference type="InterPro" id="IPR000073">
    <property type="entry name" value="AB_hydrolase_1"/>
</dbReference>
<name>A0A1I5D8N5_9HYPH</name>
<dbReference type="Pfam" id="PF00561">
    <property type="entry name" value="Abhydrolase_1"/>
    <property type="match status" value="1"/>
</dbReference>
<dbReference type="RefSeq" id="WP_090070025.1">
    <property type="nucleotide sequence ID" value="NZ_FOVR01000002.1"/>
</dbReference>
<organism evidence="2 3">
    <name type="scientific">Cohaesibacter marisflavi</name>
    <dbReference type="NCBI Taxonomy" id="655353"/>
    <lineage>
        <taxon>Bacteria</taxon>
        <taxon>Pseudomonadati</taxon>
        <taxon>Pseudomonadota</taxon>
        <taxon>Alphaproteobacteria</taxon>
        <taxon>Hyphomicrobiales</taxon>
        <taxon>Cohaesibacteraceae</taxon>
    </lineage>
</organism>
<keyword evidence="2" id="KW-0378">Hydrolase</keyword>
<feature type="domain" description="AB hydrolase-1" evidence="1">
    <location>
        <begin position="99"/>
        <end position="457"/>
    </location>
</feature>
<evidence type="ECO:0000259" key="1">
    <source>
        <dbReference type="Pfam" id="PF00561"/>
    </source>
</evidence>
<dbReference type="STRING" id="655353.SAMN04488056_102515"/>
<keyword evidence="3" id="KW-1185">Reference proteome</keyword>
<dbReference type="Gene3D" id="3.40.50.1820">
    <property type="entry name" value="alpha/beta hydrolase"/>
    <property type="match status" value="1"/>
</dbReference>
<gene>
    <name evidence="2" type="ORF">SAMN04488056_102515</name>
</gene>
<evidence type="ECO:0000313" key="2">
    <source>
        <dbReference type="EMBL" id="SFN95572.1"/>
    </source>
</evidence>
<sequence length="497" mass="54801">MKTGSKRQRRLLLPVFLMAVWAVLAYASSYVLPTGVPEALAEDSHVPLEPIDCPAEASEGQDVVCFLFHVPSDWNDIANRPMELPVMRFAPLGPEASKPPLLILAGGPGQSAITLQKNIVKNLQYLREDREIILMDQRGTGPLAEDMLCPEALGEGEAIDVDALVACVKTADADGVRLSDYRTAFAVEDYRALRYALRIGKWAIIASSYGARVAQGLVRRDNEGIDRILFNGPLFLATRLFDWKPEGKIDDLIDACNEDDDCRNAFPDLYWDYQRLPFAMRKVKLAEDAVYPAEAQPYFYQNRLNALLARNKAALVPADIAATVTSVDKALAEDAIWTPPDPLPQSMKRISLLMHFAVACAEEIAPLADQSEIDFQQPLTMRFYRKACDRIAEVTSHTVKLEKGWDKASKTARPTLILNGAFDTIVYPDAVADSLPFFTDASWVTLPFGGHDVLSVNPCARTLAGAFLAGTEPEKLDTACAQNADLSFLLTPQLARK</sequence>
<dbReference type="OrthoDB" id="9796770at2"/>
<protein>
    <submittedName>
        <fullName evidence="2">Alpha/beta hydrolase fold</fullName>
    </submittedName>
</protein>
<proteinExistence type="predicted"/>
<reference evidence="2 3" key="1">
    <citation type="submission" date="2016-10" db="EMBL/GenBank/DDBJ databases">
        <authorList>
            <person name="de Groot N.N."/>
        </authorList>
    </citation>
    <scope>NUCLEOTIDE SEQUENCE [LARGE SCALE GENOMIC DNA]</scope>
    <source>
        <strain evidence="2 3">CGMCC 1.9157</strain>
    </source>
</reference>
<dbReference type="SUPFAM" id="SSF53474">
    <property type="entry name" value="alpha/beta-Hydrolases"/>
    <property type="match status" value="1"/>
</dbReference>
<dbReference type="InterPro" id="IPR029058">
    <property type="entry name" value="AB_hydrolase_fold"/>
</dbReference>
<evidence type="ECO:0000313" key="3">
    <source>
        <dbReference type="Proteomes" id="UP000199236"/>
    </source>
</evidence>
<dbReference type="GO" id="GO:0016787">
    <property type="term" value="F:hydrolase activity"/>
    <property type="evidence" value="ECO:0007669"/>
    <property type="project" value="UniProtKB-KW"/>
</dbReference>